<dbReference type="Gene3D" id="2.60.40.1820">
    <property type="match status" value="1"/>
</dbReference>
<organism evidence="1 2">
    <name type="scientific">Pyrolobus fumarii (strain DSM 11204 / 1A)</name>
    <dbReference type="NCBI Taxonomy" id="694429"/>
    <lineage>
        <taxon>Archaea</taxon>
        <taxon>Thermoproteota</taxon>
        <taxon>Thermoprotei</taxon>
        <taxon>Desulfurococcales</taxon>
        <taxon>Pyrodictiaceae</taxon>
        <taxon>Pyrolobus</taxon>
    </lineage>
</organism>
<evidence type="ECO:0008006" key="3">
    <source>
        <dbReference type="Google" id="ProtNLM"/>
    </source>
</evidence>
<keyword evidence="2" id="KW-1185">Reference proteome</keyword>
<dbReference type="AlphaFoldDB" id="G0EG93"/>
<gene>
    <name evidence="1" type="ordered locus">Pyrfu_1259</name>
</gene>
<evidence type="ECO:0000313" key="2">
    <source>
        <dbReference type="Proteomes" id="UP000001037"/>
    </source>
</evidence>
<sequence>MSKLIVVLVLLGLLATIVYAGMVYTVAKSLEVRMAGFDPFSLASGALDVQVEISNPSSLPVVICIDSFRAKVLLAGETIARMASVEGVCIGPSDTEIMEVRVEPVAGGIAESIMSVLAKGEKPELVIRGYVEAPVTIFGLKLPVKVTIPFEKRIPITATIPAGQESGVPSDVISEAASKVKEVIRELEKIIASNQGGNNLTLAVKVVWLCNGSECTTAKPGDRVDAVIVLVGSARDVVVRVKQDRRLLPDKVVAEKRVPTVNGSAIVHVTFTAEDGVTVRGYFVEVEWPEGKYVMPDSYPPRLAVKQG</sequence>
<name>G0EG93_PYRF1</name>
<dbReference type="InParanoid" id="G0EG93"/>
<dbReference type="HOGENOM" id="CLU_901999_0_0_2"/>
<dbReference type="EMBL" id="CP002838">
    <property type="protein sequence ID" value="AEM39118.1"/>
    <property type="molecule type" value="Genomic_DNA"/>
</dbReference>
<proteinExistence type="predicted"/>
<dbReference type="GeneID" id="11138442"/>
<dbReference type="RefSeq" id="WP_014026795.1">
    <property type="nucleotide sequence ID" value="NC_015931.1"/>
</dbReference>
<dbReference type="KEGG" id="pfm:Pyrfu_1259"/>
<dbReference type="Proteomes" id="UP000001037">
    <property type="component" value="Chromosome"/>
</dbReference>
<evidence type="ECO:0000313" key="1">
    <source>
        <dbReference type="EMBL" id="AEM39118.1"/>
    </source>
</evidence>
<protein>
    <recommendedName>
        <fullName evidence="3">Late embryogenesis abundant protein LEA-2 subgroup domain-containing protein</fullName>
    </recommendedName>
</protein>
<reference evidence="1 2" key="1">
    <citation type="journal article" date="2011" name="Stand. Genomic Sci.">
        <title>Complete genome sequence of the hyperthermophilic chemolithoautotroph Pyrolobus fumarii type strain (1A).</title>
        <authorList>
            <person name="Anderson I."/>
            <person name="Goker M."/>
            <person name="Nolan M."/>
            <person name="Lucas S."/>
            <person name="Hammon N."/>
            <person name="Deshpande S."/>
            <person name="Cheng J.F."/>
            <person name="Tapia R."/>
            <person name="Han C."/>
            <person name="Goodwin L."/>
            <person name="Pitluck S."/>
            <person name="Huntemann M."/>
            <person name="Liolios K."/>
            <person name="Ivanova N."/>
            <person name="Pagani I."/>
            <person name="Mavromatis K."/>
            <person name="Ovchinikova G."/>
            <person name="Pati A."/>
            <person name="Chen A."/>
            <person name="Palaniappan K."/>
            <person name="Land M."/>
            <person name="Hauser L."/>
            <person name="Brambilla E.M."/>
            <person name="Huber H."/>
            <person name="Yasawong M."/>
            <person name="Rohde M."/>
            <person name="Spring S."/>
            <person name="Abt B."/>
            <person name="Sikorski J."/>
            <person name="Wirth R."/>
            <person name="Detter J.C."/>
            <person name="Woyke T."/>
            <person name="Bristow J."/>
            <person name="Eisen J.A."/>
            <person name="Markowitz V."/>
            <person name="Hugenholtz P."/>
            <person name="Kyrpides N.C."/>
            <person name="Klenk H.P."/>
            <person name="Lapidus A."/>
        </authorList>
    </citation>
    <scope>NUCLEOTIDE SEQUENCE [LARGE SCALE GENOMIC DNA]</scope>
    <source>
        <strain evidence="2">DSM 11204 / 1A</strain>
    </source>
</reference>
<accession>G0EG93</accession>